<evidence type="ECO:0000313" key="1">
    <source>
        <dbReference type="EMBL" id="KAI4367938.1"/>
    </source>
</evidence>
<gene>
    <name evidence="1" type="ORF">MLD38_016559</name>
</gene>
<accession>A0ACB9QRT8</accession>
<dbReference type="EMBL" id="CM042884">
    <property type="protein sequence ID" value="KAI4367938.1"/>
    <property type="molecule type" value="Genomic_DNA"/>
</dbReference>
<keyword evidence="2" id="KW-1185">Reference proteome</keyword>
<proteinExistence type="predicted"/>
<dbReference type="Proteomes" id="UP001057402">
    <property type="component" value="Chromosome 5"/>
</dbReference>
<evidence type="ECO:0000313" key="2">
    <source>
        <dbReference type="Proteomes" id="UP001057402"/>
    </source>
</evidence>
<reference evidence="2" key="1">
    <citation type="journal article" date="2023" name="Front. Plant Sci.">
        <title>Chromosomal-level genome assembly of Melastoma candidum provides insights into trichome evolution.</title>
        <authorList>
            <person name="Zhong Y."/>
            <person name="Wu W."/>
            <person name="Sun C."/>
            <person name="Zou P."/>
            <person name="Liu Y."/>
            <person name="Dai S."/>
            <person name="Zhou R."/>
        </authorList>
    </citation>
    <scope>NUCLEOTIDE SEQUENCE [LARGE SCALE GENOMIC DNA]</scope>
</reference>
<organism evidence="1 2">
    <name type="scientific">Melastoma candidum</name>
    <dbReference type="NCBI Taxonomy" id="119954"/>
    <lineage>
        <taxon>Eukaryota</taxon>
        <taxon>Viridiplantae</taxon>
        <taxon>Streptophyta</taxon>
        <taxon>Embryophyta</taxon>
        <taxon>Tracheophyta</taxon>
        <taxon>Spermatophyta</taxon>
        <taxon>Magnoliopsida</taxon>
        <taxon>eudicotyledons</taxon>
        <taxon>Gunneridae</taxon>
        <taxon>Pentapetalae</taxon>
        <taxon>rosids</taxon>
        <taxon>malvids</taxon>
        <taxon>Myrtales</taxon>
        <taxon>Melastomataceae</taxon>
        <taxon>Melastomatoideae</taxon>
        <taxon>Melastomateae</taxon>
        <taxon>Melastoma</taxon>
    </lineage>
</organism>
<sequence length="871" mass="97838">MSGGGSDDRPPPQWPTGGEFLLSLLRNPAGPNHQRPPHHHGDNNRYGPPSAQHHLFPSQPAPLDPAVAAVGPAIIPSGGRDRVSPPWPPHGVSPPSQQPPPHLIYPHLFTAPPPGPEPNQPFVPPSGDLRGGDSGRTWFNEVRLPHQFRQGDSGSLGLSPVDGITNERLGFFGERERQARLLGAHNRDHVNSHQERRMLGLQGSSSTDIGFSIPPGYRRQNEGDSLECENQILGNVQRMRSAVAEDRVHVNSGPDLLNLHPESRKFSFQGSSSMDKVVSNPLGHLHRNEDHSREWENQIFGNVHRAGSAAAVDRVNGGRGEREFGSRRTGHSFEGSGEKGGSLPRNTRRERSDEDSVHGNGSGDLHLIQQLDRPGLAAGQHEKEDLHDLEEKYNDMTVGKDEADPTHDKNQIRHLRDKDFRSDPRGQHILSQKARTYKRFMQCRLDIGWLCNPLLAIYESLIPTEEEKVKQKQLLALLEKLVNKEWPEARLYIYGSCGNSFGVRNSDIDVCLEIQSGDIDKSELLLKLADILQSDNLQDVKALTRARVPIVKLMDPVTGISCDICVNNMLAVVNTKLLRDYAQIDVRLRQLAYIVKHWAKSRAVNETYQGTLSSYAYVLMCIHFLQQRRPPILPCLQELDTTYSVIVDDVRCAYFDQVEKLINFGTRNKENIAQLVWSFFHYWAYQHDYTNTVISVRTGHLLSKQSKDWTRRIGNDRHLICIEDPFDTSHDLGRVVDKFSIRVLREEFERAAHIMQHDPNPCATLFEPFKARDPASFRALFTSGVNSVSASSILDHLSSLRIIVTTSIGLDHINLHKCRLRSIFIANARDAFPDVADTAVALTIDVLQLQEQEAFGSMHILFRHPCTGIQR</sequence>
<name>A0ACB9QRT8_9MYRT</name>
<comment type="caution">
    <text evidence="1">The sequence shown here is derived from an EMBL/GenBank/DDBJ whole genome shotgun (WGS) entry which is preliminary data.</text>
</comment>
<protein>
    <submittedName>
        <fullName evidence="1">Uncharacterized protein</fullName>
    </submittedName>
</protein>